<accession>A0AAU7UC26</accession>
<gene>
    <name evidence="2" type="ORF">ABOD76_05400</name>
</gene>
<feature type="region of interest" description="Disordered" evidence="1">
    <location>
        <begin position="147"/>
        <end position="198"/>
    </location>
</feature>
<dbReference type="AlphaFoldDB" id="A0AAU7UC26"/>
<evidence type="ECO:0000313" key="2">
    <source>
        <dbReference type="EMBL" id="XBV85742.1"/>
    </source>
</evidence>
<evidence type="ECO:0000256" key="1">
    <source>
        <dbReference type="SAM" id="MobiDB-lite"/>
    </source>
</evidence>
<feature type="compositionally biased region" description="Pro residues" evidence="1">
    <location>
        <begin position="150"/>
        <end position="164"/>
    </location>
</feature>
<dbReference type="KEGG" id="dsc:ABOD76_05400"/>
<sequence length="198" mass="22080">MITATSSHHTQVLNLKLNTPEGATYAIHYRSPDACSASVNGRTLLIGFEVLVRLNVRHQETIEAFARRNVASPSTINLLVASGPIPAYPPSLLADIPAARRRAHVEAQNRRRAAEQEAKAREALKRMNAAAIARPDKPDNFIEMEAKPILWPPPPQPVHPPRPLTPEEAERLRKLLAQPEAPEPELPFWQRPENQFAD</sequence>
<dbReference type="RefSeq" id="WP_350243783.1">
    <property type="nucleotide sequence ID" value="NZ_CP158299.1"/>
</dbReference>
<name>A0AAU7UC26_9DEIO</name>
<dbReference type="EMBL" id="CP158299">
    <property type="protein sequence ID" value="XBV85742.1"/>
    <property type="molecule type" value="Genomic_DNA"/>
</dbReference>
<proteinExistence type="predicted"/>
<reference evidence="2" key="1">
    <citation type="submission" date="2024-06" db="EMBL/GenBank/DDBJ databases">
        <title>Draft Genome Sequence of Deinococcus sonorensis Type Strain KR-87, a Biofilm Producing Representative of the Genus Deinococcus.</title>
        <authorList>
            <person name="Boren L.S."/>
            <person name="Grosso R.A."/>
            <person name="Hugenberg-Cox A.N."/>
            <person name="Hill J.T.E."/>
            <person name="Albert C.M."/>
            <person name="Tuohy J.M."/>
        </authorList>
    </citation>
    <scope>NUCLEOTIDE SEQUENCE</scope>
    <source>
        <strain evidence="2">KR-87</strain>
    </source>
</reference>
<protein>
    <submittedName>
        <fullName evidence="2">Uncharacterized protein</fullName>
    </submittedName>
</protein>
<organism evidence="2">
    <name type="scientific">Deinococcus sonorensis KR-87</name>
    <dbReference type="NCBI Taxonomy" id="694439"/>
    <lineage>
        <taxon>Bacteria</taxon>
        <taxon>Thermotogati</taxon>
        <taxon>Deinococcota</taxon>
        <taxon>Deinococci</taxon>
        <taxon>Deinococcales</taxon>
        <taxon>Deinococcaceae</taxon>
        <taxon>Deinococcus</taxon>
    </lineage>
</organism>